<feature type="compositionally biased region" description="Polar residues" evidence="1">
    <location>
        <begin position="1"/>
        <end position="23"/>
    </location>
</feature>
<evidence type="ECO:0000256" key="1">
    <source>
        <dbReference type="SAM" id="MobiDB-lite"/>
    </source>
</evidence>
<accession>A0AAD5VIA3</accession>
<feature type="region of interest" description="Disordered" evidence="1">
    <location>
        <begin position="1"/>
        <end position="24"/>
    </location>
</feature>
<keyword evidence="3" id="KW-1185">Reference proteome</keyword>
<dbReference type="AlphaFoldDB" id="A0AAD5VIA3"/>
<comment type="caution">
    <text evidence="2">The sequence shown here is derived from an EMBL/GenBank/DDBJ whole genome shotgun (WGS) entry which is preliminary data.</text>
</comment>
<sequence length="339" mass="38071">MLRVTSQQAGITLGTNHNQSSADVDTEETATMMVTEEYISAPASDAHLPNLFTPDSESLLRSSFHFPDSGWAAYLGFVLYNHSRAGPLYTTSTMTEYDYSPEAVDRYIAKQHSIARWVDNTNRYEPGNPFLPSETSGTPYQPESLRYASPERDYEEDYHRSSSRHHRDDKDRQRRPHYERYDSHTSHTGSSRKNSRSSSRPHTSQAHYPSQPLPANGQGYQYPNGQQPYSYFNQPAQSPYSSNPSTPLTSPQPRTPYEQPPNMPTLVPINGGNGGYYIVPPKGTTFQVVQAQSPTPGQPWYKRMLSPPPSGAHSSQKLSKSSSSGGHRKRSSKWSLDIY</sequence>
<proteinExistence type="predicted"/>
<evidence type="ECO:0000313" key="3">
    <source>
        <dbReference type="Proteomes" id="UP001213000"/>
    </source>
</evidence>
<name>A0AAD5VIA3_9AGAR</name>
<feature type="region of interest" description="Disordered" evidence="1">
    <location>
        <begin position="120"/>
        <end position="269"/>
    </location>
</feature>
<reference evidence="2" key="1">
    <citation type="submission" date="2022-07" db="EMBL/GenBank/DDBJ databases">
        <title>Genome Sequence of Leucocoprinus birnbaumii.</title>
        <authorList>
            <person name="Buettner E."/>
        </authorList>
    </citation>
    <scope>NUCLEOTIDE SEQUENCE</scope>
    <source>
        <strain evidence="2">VT141</strain>
    </source>
</reference>
<feature type="compositionally biased region" description="Polar residues" evidence="1">
    <location>
        <begin position="230"/>
        <end position="252"/>
    </location>
</feature>
<evidence type="ECO:0000313" key="2">
    <source>
        <dbReference type="EMBL" id="KAJ3560898.1"/>
    </source>
</evidence>
<dbReference type="Proteomes" id="UP001213000">
    <property type="component" value="Unassembled WGS sequence"/>
</dbReference>
<feature type="region of interest" description="Disordered" evidence="1">
    <location>
        <begin position="290"/>
        <end position="339"/>
    </location>
</feature>
<protein>
    <submittedName>
        <fullName evidence="2">Uncharacterized protein</fullName>
    </submittedName>
</protein>
<gene>
    <name evidence="2" type="ORF">NP233_g10536</name>
</gene>
<dbReference type="EMBL" id="JANIEX010001089">
    <property type="protein sequence ID" value="KAJ3560898.1"/>
    <property type="molecule type" value="Genomic_DNA"/>
</dbReference>
<organism evidence="2 3">
    <name type="scientific">Leucocoprinus birnbaumii</name>
    <dbReference type="NCBI Taxonomy" id="56174"/>
    <lineage>
        <taxon>Eukaryota</taxon>
        <taxon>Fungi</taxon>
        <taxon>Dikarya</taxon>
        <taxon>Basidiomycota</taxon>
        <taxon>Agaricomycotina</taxon>
        <taxon>Agaricomycetes</taxon>
        <taxon>Agaricomycetidae</taxon>
        <taxon>Agaricales</taxon>
        <taxon>Agaricineae</taxon>
        <taxon>Agaricaceae</taxon>
        <taxon>Leucocoprinus</taxon>
    </lineage>
</organism>
<feature type="compositionally biased region" description="Low complexity" evidence="1">
    <location>
        <begin position="311"/>
        <end position="325"/>
    </location>
</feature>
<feature type="compositionally biased region" description="Basic and acidic residues" evidence="1">
    <location>
        <begin position="149"/>
        <end position="185"/>
    </location>
</feature>
<feature type="compositionally biased region" description="Low complexity" evidence="1">
    <location>
        <begin position="216"/>
        <end position="229"/>
    </location>
</feature>